<dbReference type="Pfam" id="PF13521">
    <property type="entry name" value="AAA_28"/>
    <property type="match status" value="1"/>
</dbReference>
<dbReference type="InterPro" id="IPR052735">
    <property type="entry name" value="NAD_biosynth-regulator"/>
</dbReference>
<dbReference type="Proteomes" id="UP000076625">
    <property type="component" value="Unassembled WGS sequence"/>
</dbReference>
<keyword evidence="3" id="KW-1185">Reference proteome</keyword>
<dbReference type="RefSeq" id="WP_066612571.1">
    <property type="nucleotide sequence ID" value="NZ_LQQU01000023.1"/>
</dbReference>
<evidence type="ECO:0000313" key="2">
    <source>
        <dbReference type="EMBL" id="KZE31769.1"/>
    </source>
</evidence>
<name>A0A165F754_9NEIS</name>
<dbReference type="InterPro" id="IPR038727">
    <property type="entry name" value="NadR/Ttd14_AAA_dom"/>
</dbReference>
<dbReference type="EMBL" id="LQQU01000023">
    <property type="protein sequence ID" value="KZE31769.1"/>
    <property type="molecule type" value="Genomic_DNA"/>
</dbReference>
<dbReference type="STRING" id="1452487.AVW16_00865"/>
<comment type="caution">
    <text evidence="2">The sequence shown here is derived from an EMBL/GenBank/DDBJ whole genome shotgun (WGS) entry which is preliminary data.</text>
</comment>
<accession>A0A165F754</accession>
<evidence type="ECO:0000313" key="3">
    <source>
        <dbReference type="Proteomes" id="UP000076625"/>
    </source>
</evidence>
<dbReference type="PANTHER" id="PTHR37512">
    <property type="entry name" value="TRIFUNCTIONAL NAD BIOSYNTHESIS/REGULATOR PROTEIN NADR"/>
    <property type="match status" value="1"/>
</dbReference>
<dbReference type="Gene3D" id="3.40.50.300">
    <property type="entry name" value="P-loop containing nucleotide triphosphate hydrolases"/>
    <property type="match status" value="1"/>
</dbReference>
<dbReference type="OrthoDB" id="9151999at2"/>
<organism evidence="2 3">
    <name type="scientific">Crenobacter luteus</name>
    <dbReference type="NCBI Taxonomy" id="1452487"/>
    <lineage>
        <taxon>Bacteria</taxon>
        <taxon>Pseudomonadati</taxon>
        <taxon>Pseudomonadota</taxon>
        <taxon>Betaproteobacteria</taxon>
        <taxon>Neisseriales</taxon>
        <taxon>Neisseriaceae</taxon>
        <taxon>Crenobacter</taxon>
    </lineage>
</organism>
<sequence length="185" mass="19745">MSSPAVTRIALVGPESCGKSTLAEALGDQLAGAGLPVARVDEYARRYYASRPYRPTLADVEAIAAGQLAAEAAAIAQGARLLICDSTVLTCVIWAEIAFGRASRVLAALNRPRDYALTLLPLPDLPWTYDPLRSHPDARDMLLARYRARLAEAGVPVAEIAGQGEARVAAARRALQNHGLAQFLR</sequence>
<dbReference type="PANTHER" id="PTHR37512:SF1">
    <property type="entry name" value="NADR_TTD14 AAA DOMAIN-CONTAINING PROTEIN"/>
    <property type="match status" value="1"/>
</dbReference>
<reference evidence="3" key="1">
    <citation type="submission" date="2016-01" db="EMBL/GenBank/DDBJ databases">
        <title>Draft genome of Chromobacterium sp. F49.</title>
        <authorList>
            <person name="Hong K.W."/>
        </authorList>
    </citation>
    <scope>NUCLEOTIDE SEQUENCE [LARGE SCALE GENOMIC DNA]</scope>
    <source>
        <strain evidence="3">CN10</strain>
    </source>
</reference>
<dbReference type="AlphaFoldDB" id="A0A165F754"/>
<dbReference type="InterPro" id="IPR027417">
    <property type="entry name" value="P-loop_NTPase"/>
</dbReference>
<gene>
    <name evidence="2" type="ORF">AVW16_00865</name>
</gene>
<feature type="domain" description="NadR/Ttd14 AAA" evidence="1">
    <location>
        <begin position="8"/>
        <end position="167"/>
    </location>
</feature>
<proteinExistence type="predicted"/>
<dbReference type="SUPFAM" id="SSF52540">
    <property type="entry name" value="P-loop containing nucleoside triphosphate hydrolases"/>
    <property type="match status" value="1"/>
</dbReference>
<evidence type="ECO:0000259" key="1">
    <source>
        <dbReference type="Pfam" id="PF13521"/>
    </source>
</evidence>
<protein>
    <submittedName>
        <fullName evidence="2">Nicotinamide mononucleotide-binding protein</fullName>
    </submittedName>
</protein>